<dbReference type="PANTHER" id="PTHR34299">
    <property type="entry name" value="DIACYLGLYCEROL KINASE"/>
    <property type="match status" value="1"/>
</dbReference>
<evidence type="ECO:0000256" key="17">
    <source>
        <dbReference type="PIRSR" id="PIRSR600829-3"/>
    </source>
</evidence>
<protein>
    <recommendedName>
        <fullName evidence="22">Diacylglycerol kinase</fullName>
    </recommendedName>
</protein>
<accession>A0A0D6XA86</accession>
<keyword evidence="18" id="KW-0460">Magnesium</keyword>
<evidence type="ECO:0000256" key="14">
    <source>
        <dbReference type="ARBA" id="ARBA00023264"/>
    </source>
</evidence>
<dbReference type="InterPro" id="IPR036945">
    <property type="entry name" value="DAGK_sf"/>
</dbReference>
<dbReference type="InterPro" id="IPR000829">
    <property type="entry name" value="DAGK"/>
</dbReference>
<proteinExistence type="inferred from homology"/>
<evidence type="ECO:0000256" key="3">
    <source>
        <dbReference type="ARBA" id="ARBA00022475"/>
    </source>
</evidence>
<dbReference type="Proteomes" id="UP000030364">
    <property type="component" value="Unassembled WGS sequence"/>
</dbReference>
<feature type="binding site" evidence="17">
    <location>
        <position position="67"/>
    </location>
    <ligand>
        <name>ATP</name>
        <dbReference type="ChEBI" id="CHEBI:30616"/>
    </ligand>
</feature>
<evidence type="ECO:0000256" key="8">
    <source>
        <dbReference type="ARBA" id="ARBA00022777"/>
    </source>
</evidence>
<keyword evidence="3" id="KW-1003">Cell membrane</keyword>
<keyword evidence="5" id="KW-0808">Transferase</keyword>
<evidence type="ECO:0000256" key="1">
    <source>
        <dbReference type="ARBA" id="ARBA00004651"/>
    </source>
</evidence>
<dbReference type="InterPro" id="IPR033717">
    <property type="entry name" value="UDPK"/>
</dbReference>
<keyword evidence="21" id="KW-1185">Reference proteome</keyword>
<feature type="binding site" evidence="16">
    <location>
        <begin position="41"/>
        <end position="44"/>
    </location>
    <ligand>
        <name>substrate</name>
    </ligand>
</feature>
<feature type="binding site" evidence="16">
    <location>
        <begin position="16"/>
        <end position="19"/>
    </location>
    <ligand>
        <name>substrate</name>
    </ligand>
</feature>
<dbReference type="GO" id="GO:0005524">
    <property type="term" value="F:ATP binding"/>
    <property type="evidence" value="ECO:0007669"/>
    <property type="project" value="UniProtKB-KW"/>
</dbReference>
<feature type="transmembrane region" description="Helical" evidence="19">
    <location>
        <begin position="87"/>
        <end position="108"/>
    </location>
</feature>
<evidence type="ECO:0000256" key="10">
    <source>
        <dbReference type="ARBA" id="ARBA00022989"/>
    </source>
</evidence>
<evidence type="ECO:0000256" key="12">
    <source>
        <dbReference type="ARBA" id="ARBA00023136"/>
    </source>
</evidence>
<evidence type="ECO:0000256" key="19">
    <source>
        <dbReference type="SAM" id="Phobius"/>
    </source>
</evidence>
<dbReference type="GO" id="GO:0005886">
    <property type="term" value="C:plasma membrane"/>
    <property type="evidence" value="ECO:0007669"/>
    <property type="project" value="UniProtKB-SubCell"/>
</dbReference>
<feature type="active site" description="Proton acceptor" evidence="15">
    <location>
        <position position="60"/>
    </location>
</feature>
<evidence type="ECO:0000256" key="7">
    <source>
        <dbReference type="ARBA" id="ARBA00022741"/>
    </source>
</evidence>
<dbReference type="STRING" id="276.THFILI_06820"/>
<evidence type="ECO:0000256" key="18">
    <source>
        <dbReference type="PIRSR" id="PIRSR600829-4"/>
    </source>
</evidence>
<name>A0A0D6XA86_THEFI</name>
<feature type="binding site" evidence="16">
    <location>
        <position position="60"/>
    </location>
    <ligand>
        <name>substrate</name>
    </ligand>
</feature>
<keyword evidence="7 17" id="KW-0547">Nucleotide-binding</keyword>
<dbReference type="Gene3D" id="1.10.287.3610">
    <property type="match status" value="1"/>
</dbReference>
<keyword evidence="9 17" id="KW-0067">ATP-binding</keyword>
<comment type="subcellular location">
    <subcellularLocation>
        <location evidence="1">Cell membrane</location>
        <topology evidence="1">Multi-pass membrane protein</topology>
    </subcellularLocation>
</comment>
<dbReference type="EMBL" id="JPSL02000039">
    <property type="protein sequence ID" value="KIX84577.1"/>
    <property type="molecule type" value="Genomic_DNA"/>
</dbReference>
<feature type="transmembrane region" description="Helical" evidence="19">
    <location>
        <begin position="48"/>
        <end position="66"/>
    </location>
</feature>
<gene>
    <name evidence="20" type="ORF">THFILI_06820</name>
</gene>
<evidence type="ECO:0000256" key="13">
    <source>
        <dbReference type="ARBA" id="ARBA00023209"/>
    </source>
</evidence>
<dbReference type="GO" id="GO:0046872">
    <property type="term" value="F:metal ion binding"/>
    <property type="evidence" value="ECO:0007669"/>
    <property type="project" value="UniProtKB-KW"/>
</dbReference>
<keyword evidence="10 19" id="KW-1133">Transmembrane helix</keyword>
<comment type="caution">
    <text evidence="20">The sequence shown here is derived from an EMBL/GenBank/DDBJ whole genome shotgun (WGS) entry which is preliminary data.</text>
</comment>
<evidence type="ECO:0000256" key="11">
    <source>
        <dbReference type="ARBA" id="ARBA00023098"/>
    </source>
</evidence>
<dbReference type="CDD" id="cd14265">
    <property type="entry name" value="UDPK_IM_like"/>
    <property type="match status" value="1"/>
</dbReference>
<keyword evidence="18" id="KW-0479">Metal-binding</keyword>
<reference evidence="20 21" key="1">
    <citation type="journal article" date="2015" name="Genome Announc.">
        <title>Draft Genome Sequence of the Thermophile Thermus filiformis ATCC 43280, Producer of Carotenoid-(Di)glucoside-Branched Fatty Acid (Di)esters and Source of Hyperthermostable Enzymes of Biotechnological Interest.</title>
        <authorList>
            <person name="Mandelli F."/>
            <person name="Oliveira Ramires B."/>
            <person name="Couger M.B."/>
            <person name="Paixao D.A."/>
            <person name="Camilo C.M."/>
            <person name="Polikarpov I."/>
            <person name="Prade R."/>
            <person name="Riano-Pachon D.M."/>
            <person name="Squina F.M."/>
        </authorList>
    </citation>
    <scope>NUCLEOTIDE SEQUENCE [LARGE SCALE GENOMIC DNA]</scope>
    <source>
        <strain evidence="20 21">ATCC 43280</strain>
    </source>
</reference>
<keyword evidence="8" id="KW-0418">Kinase</keyword>
<dbReference type="Pfam" id="PF01219">
    <property type="entry name" value="DAGK_prokar"/>
    <property type="match status" value="1"/>
</dbReference>
<evidence type="ECO:0000256" key="15">
    <source>
        <dbReference type="PIRSR" id="PIRSR600829-1"/>
    </source>
</evidence>
<dbReference type="AlphaFoldDB" id="A0A0D6XA86"/>
<keyword evidence="11" id="KW-0443">Lipid metabolism</keyword>
<feature type="binding site" evidence="17">
    <location>
        <begin position="85"/>
        <end position="86"/>
    </location>
    <ligand>
        <name>ATP</name>
        <dbReference type="ChEBI" id="CHEBI:30616"/>
    </ligand>
</feature>
<evidence type="ECO:0000256" key="5">
    <source>
        <dbReference type="ARBA" id="ARBA00022679"/>
    </source>
</evidence>
<keyword evidence="4" id="KW-0444">Lipid biosynthesis</keyword>
<evidence type="ECO:0000256" key="4">
    <source>
        <dbReference type="ARBA" id="ARBA00022516"/>
    </source>
</evidence>
<organism evidence="20 21">
    <name type="scientific">Thermus filiformis</name>
    <dbReference type="NCBI Taxonomy" id="276"/>
    <lineage>
        <taxon>Bacteria</taxon>
        <taxon>Thermotogati</taxon>
        <taxon>Deinococcota</taxon>
        <taxon>Deinococci</taxon>
        <taxon>Thermales</taxon>
        <taxon>Thermaceae</taxon>
        <taxon>Thermus</taxon>
    </lineage>
</organism>
<evidence type="ECO:0000256" key="2">
    <source>
        <dbReference type="ARBA" id="ARBA00005967"/>
    </source>
</evidence>
<feature type="transmembrane region" description="Helical" evidence="19">
    <location>
        <begin position="25"/>
        <end position="42"/>
    </location>
</feature>
<dbReference type="PANTHER" id="PTHR34299:SF1">
    <property type="entry name" value="DIACYLGLYCEROL KINASE"/>
    <property type="match status" value="1"/>
</dbReference>
<evidence type="ECO:0008006" key="22">
    <source>
        <dbReference type="Google" id="ProtNLM"/>
    </source>
</evidence>
<evidence type="ECO:0000256" key="16">
    <source>
        <dbReference type="PIRSR" id="PIRSR600829-2"/>
    </source>
</evidence>
<evidence type="ECO:0000313" key="21">
    <source>
        <dbReference type="Proteomes" id="UP000030364"/>
    </source>
</evidence>
<keyword evidence="6 19" id="KW-0812">Transmembrane</keyword>
<evidence type="ECO:0000256" key="9">
    <source>
        <dbReference type="ARBA" id="ARBA00022840"/>
    </source>
</evidence>
<dbReference type="GO" id="GO:0016301">
    <property type="term" value="F:kinase activity"/>
    <property type="evidence" value="ECO:0007669"/>
    <property type="project" value="UniProtKB-KW"/>
</dbReference>
<comment type="cofactor">
    <cofactor evidence="18">
        <name>Mg(2+)</name>
        <dbReference type="ChEBI" id="CHEBI:18420"/>
    </cofactor>
    <text evidence="18">Mn(2+), Zn(2+), Cd(2+) and Co(2+) support activity to lesser extents.</text>
</comment>
<evidence type="ECO:0000256" key="6">
    <source>
        <dbReference type="ARBA" id="ARBA00022692"/>
    </source>
</evidence>
<comment type="similarity">
    <text evidence="2">Belongs to the bacterial diacylglycerol kinase family.</text>
</comment>
<dbReference type="GO" id="GO:0008654">
    <property type="term" value="P:phospholipid biosynthetic process"/>
    <property type="evidence" value="ECO:0007669"/>
    <property type="project" value="UniProtKB-KW"/>
</dbReference>
<keyword evidence="12 19" id="KW-0472">Membrane</keyword>
<keyword evidence="13" id="KW-0594">Phospholipid biosynthesis</keyword>
<keyword evidence="14" id="KW-1208">Phospholipid metabolism</keyword>
<evidence type="ECO:0000313" key="20">
    <source>
        <dbReference type="EMBL" id="KIX84577.1"/>
    </source>
</evidence>
<sequence length="118" mass="12659">MKGVLASFGFALEGLRYAWREQRNLRVQGLFALLALGLAFWLRVDPVPILLASGLVLSLELVNTALEALTDLAAPTYHPLAKRAKDTAAASVLLASLFALLVGLFHLLPPLLGRLGLS</sequence>
<feature type="binding site" evidence="18">
    <location>
        <position position="67"/>
    </location>
    <ligand>
        <name>a divalent metal cation</name>
        <dbReference type="ChEBI" id="CHEBI:60240"/>
    </ligand>
</feature>